<evidence type="ECO:0000256" key="1">
    <source>
        <dbReference type="SAM" id="SignalP"/>
    </source>
</evidence>
<reference evidence="2" key="1">
    <citation type="journal article" date="2015" name="Sci. Rep.">
        <title>Tissue- and time-dependent transcription in Ixodes ricinus salivary glands and midguts when blood feeding on the vertebrate host.</title>
        <authorList>
            <person name="Kotsyfakis M."/>
            <person name="Schwarz A."/>
            <person name="Erhart J."/>
            <person name="Ribeiro J.M."/>
        </authorList>
    </citation>
    <scope>NUCLEOTIDE SEQUENCE</scope>
    <source>
        <tissue evidence="2">Salivary gland and midgut</tissue>
    </source>
</reference>
<accession>V5H785</accession>
<dbReference type="EMBL" id="GANP01015800">
    <property type="protein sequence ID" value="JAB68668.1"/>
    <property type="molecule type" value="mRNA"/>
</dbReference>
<feature type="signal peptide" evidence="1">
    <location>
        <begin position="1"/>
        <end position="30"/>
    </location>
</feature>
<name>V5H785_IXORI</name>
<proteinExistence type="evidence at transcript level"/>
<feature type="non-terminal residue" evidence="2">
    <location>
        <position position="181"/>
    </location>
</feature>
<sequence length="181" mass="20376">MMANCVASFQRLFLRFVELWVLVRPQETLALFGSALLRKRTMQGDREKELHRLLEQCLRRGEEDPYRSIDLPRRKTPEREVAPEVSLELRPEFSDLKEAYACLCQLLVELSSFPASLATLKTILLVEAPGTAECPEGTGGLPDWLRQLLMLSCFAPDQDLLISTTATVLELLELSRTAAAA</sequence>
<dbReference type="AlphaFoldDB" id="V5H785"/>
<protein>
    <submittedName>
        <fullName evidence="2">Putative secreted protein</fullName>
    </submittedName>
</protein>
<feature type="chain" id="PRO_5004734927" evidence="1">
    <location>
        <begin position="31"/>
        <end position="181"/>
    </location>
</feature>
<keyword evidence="1" id="KW-0732">Signal</keyword>
<organism evidence="2">
    <name type="scientific">Ixodes ricinus</name>
    <name type="common">Common tick</name>
    <name type="synonym">Acarus ricinus</name>
    <dbReference type="NCBI Taxonomy" id="34613"/>
    <lineage>
        <taxon>Eukaryota</taxon>
        <taxon>Metazoa</taxon>
        <taxon>Ecdysozoa</taxon>
        <taxon>Arthropoda</taxon>
        <taxon>Chelicerata</taxon>
        <taxon>Arachnida</taxon>
        <taxon>Acari</taxon>
        <taxon>Parasitiformes</taxon>
        <taxon>Ixodida</taxon>
        <taxon>Ixodoidea</taxon>
        <taxon>Ixodidae</taxon>
        <taxon>Ixodinae</taxon>
        <taxon>Ixodes</taxon>
    </lineage>
</organism>
<evidence type="ECO:0000313" key="2">
    <source>
        <dbReference type="EMBL" id="JAB68668.1"/>
    </source>
</evidence>